<sequence length="123" mass="13626">MLTRSTIIILLNQTNEELLLDSRSQYLDNSRWKPGMEPPISILAGEYGVWASQSETTGGGNKGSLQYSISGLALYDPIILHWDNPYFGKNSYEPSRVPDGFELKVLGGEGIHATVVYVFSEQS</sequence>
<evidence type="ECO:0000313" key="1">
    <source>
        <dbReference type="EMBL" id="PMD63216.1"/>
    </source>
</evidence>
<name>A0A2J6TJN4_9HELO</name>
<dbReference type="RefSeq" id="XP_024740120.1">
    <property type="nucleotide sequence ID" value="XM_024882741.1"/>
</dbReference>
<dbReference type="EMBL" id="KZ613782">
    <property type="protein sequence ID" value="PMD63216.1"/>
    <property type="molecule type" value="Genomic_DNA"/>
</dbReference>
<dbReference type="GeneID" id="36590818"/>
<dbReference type="InParanoid" id="A0A2J6TJN4"/>
<dbReference type="Gene3D" id="2.60.270.50">
    <property type="match status" value="1"/>
</dbReference>
<protein>
    <submittedName>
        <fullName evidence="1">Uncharacterized protein</fullName>
    </submittedName>
</protein>
<accession>A0A2J6TJN4</accession>
<reference evidence="1 2" key="1">
    <citation type="submission" date="2016-04" db="EMBL/GenBank/DDBJ databases">
        <title>A degradative enzymes factory behind the ericoid mycorrhizal symbiosis.</title>
        <authorList>
            <consortium name="DOE Joint Genome Institute"/>
            <person name="Martino E."/>
            <person name="Morin E."/>
            <person name="Grelet G."/>
            <person name="Kuo A."/>
            <person name="Kohler A."/>
            <person name="Daghino S."/>
            <person name="Barry K."/>
            <person name="Choi C."/>
            <person name="Cichocki N."/>
            <person name="Clum A."/>
            <person name="Copeland A."/>
            <person name="Hainaut M."/>
            <person name="Haridas S."/>
            <person name="Labutti K."/>
            <person name="Lindquist E."/>
            <person name="Lipzen A."/>
            <person name="Khouja H.-R."/>
            <person name="Murat C."/>
            <person name="Ohm R."/>
            <person name="Olson A."/>
            <person name="Spatafora J."/>
            <person name="Veneault-Fourrey C."/>
            <person name="Henrissat B."/>
            <person name="Grigoriev I."/>
            <person name="Martin F."/>
            <person name="Perotto S."/>
        </authorList>
    </citation>
    <scope>NUCLEOTIDE SEQUENCE [LARGE SCALE GENOMIC DNA]</scope>
    <source>
        <strain evidence="1 2">E</strain>
    </source>
</reference>
<organism evidence="1 2">
    <name type="scientific">Hyaloscypha bicolor E</name>
    <dbReference type="NCBI Taxonomy" id="1095630"/>
    <lineage>
        <taxon>Eukaryota</taxon>
        <taxon>Fungi</taxon>
        <taxon>Dikarya</taxon>
        <taxon>Ascomycota</taxon>
        <taxon>Pezizomycotina</taxon>
        <taxon>Leotiomycetes</taxon>
        <taxon>Helotiales</taxon>
        <taxon>Hyaloscyphaceae</taxon>
        <taxon>Hyaloscypha</taxon>
        <taxon>Hyaloscypha bicolor</taxon>
    </lineage>
</organism>
<dbReference type="AlphaFoldDB" id="A0A2J6TJN4"/>
<proteinExistence type="predicted"/>
<keyword evidence="2" id="KW-1185">Reference proteome</keyword>
<gene>
    <name evidence="1" type="ORF">K444DRAFT_626954</name>
</gene>
<dbReference type="OrthoDB" id="3748548at2759"/>
<evidence type="ECO:0000313" key="2">
    <source>
        <dbReference type="Proteomes" id="UP000235371"/>
    </source>
</evidence>
<dbReference type="Proteomes" id="UP000235371">
    <property type="component" value="Unassembled WGS sequence"/>
</dbReference>